<reference evidence="3" key="1">
    <citation type="journal article" date="2017" name="Nat. Microbiol.">
        <title>Global analysis of biosynthetic gene clusters reveals vast potential of secondary metabolite production in Penicillium species.</title>
        <authorList>
            <person name="Nielsen J.C."/>
            <person name="Grijseels S."/>
            <person name="Prigent S."/>
            <person name="Ji B."/>
            <person name="Dainat J."/>
            <person name="Nielsen K.F."/>
            <person name="Frisvad J.C."/>
            <person name="Workman M."/>
            <person name="Nielsen J."/>
        </authorList>
    </citation>
    <scope>NUCLEOTIDE SEQUENCE [LARGE SCALE GENOMIC DNA]</scope>
    <source>
        <strain evidence="3">IBT 31811</strain>
    </source>
</reference>
<feature type="region of interest" description="Disordered" evidence="1">
    <location>
        <begin position="111"/>
        <end position="157"/>
    </location>
</feature>
<gene>
    <name evidence="2" type="ORF">PENANT_c017G07101</name>
</gene>
<evidence type="ECO:0000313" key="2">
    <source>
        <dbReference type="EMBL" id="OQD83283.1"/>
    </source>
</evidence>
<dbReference type="STRING" id="416450.A0A1V6Q214"/>
<protein>
    <submittedName>
        <fullName evidence="2">Uncharacterized protein</fullName>
    </submittedName>
</protein>
<comment type="caution">
    <text evidence="2">The sequence shown here is derived from an EMBL/GenBank/DDBJ whole genome shotgun (WGS) entry which is preliminary data.</text>
</comment>
<dbReference type="EMBL" id="MDYN01000017">
    <property type="protein sequence ID" value="OQD83283.1"/>
    <property type="molecule type" value="Genomic_DNA"/>
</dbReference>
<accession>A0A1V6Q214</accession>
<proteinExistence type="predicted"/>
<dbReference type="AlphaFoldDB" id="A0A1V6Q214"/>
<keyword evidence="3" id="KW-1185">Reference proteome</keyword>
<feature type="region of interest" description="Disordered" evidence="1">
    <location>
        <begin position="173"/>
        <end position="229"/>
    </location>
</feature>
<feature type="compositionally biased region" description="Polar residues" evidence="1">
    <location>
        <begin position="173"/>
        <end position="182"/>
    </location>
</feature>
<evidence type="ECO:0000256" key="1">
    <source>
        <dbReference type="SAM" id="MobiDB-lite"/>
    </source>
</evidence>
<evidence type="ECO:0000313" key="3">
    <source>
        <dbReference type="Proteomes" id="UP000191672"/>
    </source>
</evidence>
<feature type="compositionally biased region" description="Pro residues" evidence="1">
    <location>
        <begin position="114"/>
        <end position="132"/>
    </location>
</feature>
<organism evidence="2 3">
    <name type="scientific">Penicillium antarcticum</name>
    <dbReference type="NCBI Taxonomy" id="416450"/>
    <lineage>
        <taxon>Eukaryota</taxon>
        <taxon>Fungi</taxon>
        <taxon>Dikarya</taxon>
        <taxon>Ascomycota</taxon>
        <taxon>Pezizomycotina</taxon>
        <taxon>Eurotiomycetes</taxon>
        <taxon>Eurotiomycetidae</taxon>
        <taxon>Eurotiales</taxon>
        <taxon>Aspergillaceae</taxon>
        <taxon>Penicillium</taxon>
    </lineage>
</organism>
<dbReference type="Proteomes" id="UP000191672">
    <property type="component" value="Unassembled WGS sequence"/>
</dbReference>
<feature type="region of interest" description="Disordered" evidence="1">
    <location>
        <begin position="1"/>
        <end position="21"/>
    </location>
</feature>
<name>A0A1V6Q214_9EURO</name>
<feature type="compositionally biased region" description="Polar residues" evidence="1">
    <location>
        <begin position="191"/>
        <end position="204"/>
    </location>
</feature>
<feature type="compositionally biased region" description="Polar residues" evidence="1">
    <location>
        <begin position="1"/>
        <end position="20"/>
    </location>
</feature>
<sequence length="274" mass="30002">MDRPTPNNNLEDTPWPNTGLESWRSDVLRESASFFVTPSPEPLAAPRSIPAVGGPSYNYQVQYPAIPVAQPFVPPPISVPSVYLNQNIFPKPIDQGNPNHVPTHSNITAFAPESPYPDGYPSPWSEFPPSPSTPKIGGPHKDTSHTPMAKYLCPNMRPTSKRSLSLTSVHSGSTALSATSTCDPDYLSPRTDVTPSPSTSNQDNPLDEVDKGPSRAKRPCLTRGTSKKNDGNVGGTFQCWWQRKTKAPVPQITQLPLLITLLELWLNVAFVLRR</sequence>